<dbReference type="EMBL" id="KC488332">
    <property type="protein sequence ID" value="AGJ84363.1"/>
    <property type="molecule type" value="Genomic_DNA"/>
</dbReference>
<gene>
    <name evidence="2" type="primary">F82a</name>
</gene>
<dbReference type="GO" id="GO:0045926">
    <property type="term" value="P:negative regulation of growth"/>
    <property type="evidence" value="ECO:0007669"/>
    <property type="project" value="InterPro"/>
</dbReference>
<accession>M9VUK9</accession>
<protein>
    <submittedName>
        <fullName evidence="2">F82a</fullName>
    </submittedName>
</protein>
<dbReference type="GO" id="GO:0006952">
    <property type="term" value="P:defense response"/>
    <property type="evidence" value="ECO:0007669"/>
    <property type="project" value="InterPro"/>
</dbReference>
<feature type="chain" id="PRO_5004103605" evidence="1">
    <location>
        <begin position="31"/>
        <end position="120"/>
    </location>
</feature>
<dbReference type="AlphaFoldDB" id="M9VUK9"/>
<dbReference type="InterPro" id="IPR015791">
    <property type="entry name" value="Antimic/Inh_G_crystallin-like"/>
</dbReference>
<organism evidence="2">
    <name type="scientific">Epipremnum aureum</name>
    <dbReference type="NCBI Taxonomy" id="78380"/>
    <lineage>
        <taxon>Eukaryota</taxon>
        <taxon>Viridiplantae</taxon>
        <taxon>Streptophyta</taxon>
        <taxon>Embryophyta</taxon>
        <taxon>Tracheophyta</taxon>
        <taxon>Spermatophyta</taxon>
        <taxon>Magnoliopsida</taxon>
        <taxon>Liliopsida</taxon>
        <taxon>Araceae</taxon>
        <taxon>Pothoideae</taxon>
        <taxon>Monstereae</taxon>
        <taxon>Epipremnum</taxon>
    </lineage>
</organism>
<name>M9VUK9_9ARAE</name>
<dbReference type="SUPFAM" id="SSF49695">
    <property type="entry name" value="gamma-Crystallin-like"/>
    <property type="match status" value="1"/>
</dbReference>
<evidence type="ECO:0000256" key="1">
    <source>
        <dbReference type="SAM" id="SignalP"/>
    </source>
</evidence>
<dbReference type="InterPro" id="IPR015201">
    <property type="entry name" value="Antimicrobial_MiAMP1"/>
</dbReference>
<sequence length="120" mass="12984">MAAAVATSSKVVCVGVLLLLVVASLPFAHGVSTLTIYEGNKCTGKSTKINDLSCHRLEWNGGYDFKYQAKYPAIFFRSPKCGGIPSKIKRSDTTCGNLLGHLSVRIIYSPIPFDITAEDE</sequence>
<dbReference type="Pfam" id="PF09117">
    <property type="entry name" value="MiAMP1"/>
    <property type="match status" value="1"/>
</dbReference>
<dbReference type="InterPro" id="IPR011024">
    <property type="entry name" value="G_crystallin-like"/>
</dbReference>
<reference evidence="2" key="1">
    <citation type="submission" date="2013-01" db="EMBL/GenBank/DDBJ databases">
        <title>Characterization of a novel gene EaF82a from variegated Epipremnum aureum and its potential involvement in light associated auxin action at shoot meristems.</title>
        <authorList>
            <person name="Hung C.-Y."/>
            <person name="Xie J."/>
        </authorList>
    </citation>
    <scope>NUCLEOTIDE SEQUENCE</scope>
</reference>
<feature type="signal peptide" evidence="1">
    <location>
        <begin position="1"/>
        <end position="30"/>
    </location>
</feature>
<dbReference type="Gene3D" id="2.60.20.30">
    <property type="match status" value="1"/>
</dbReference>
<proteinExistence type="predicted"/>
<keyword evidence="1" id="KW-0732">Signal</keyword>
<evidence type="ECO:0000313" key="2">
    <source>
        <dbReference type="EMBL" id="AGJ84363.1"/>
    </source>
</evidence>